<protein>
    <submittedName>
        <fullName evidence="1">Uncharacterized protein</fullName>
    </submittedName>
</protein>
<organism evidence="1 2">
    <name type="scientific">Microvirga mediterraneensis</name>
    <dbReference type="NCBI Taxonomy" id="2754695"/>
    <lineage>
        <taxon>Bacteria</taxon>
        <taxon>Pseudomonadati</taxon>
        <taxon>Pseudomonadota</taxon>
        <taxon>Alphaproteobacteria</taxon>
        <taxon>Hyphomicrobiales</taxon>
        <taxon>Methylobacteriaceae</taxon>
        <taxon>Microvirga</taxon>
    </lineage>
</organism>
<proteinExistence type="predicted"/>
<dbReference type="Proteomes" id="UP000572984">
    <property type="component" value="Unassembled WGS sequence"/>
</dbReference>
<evidence type="ECO:0000313" key="2">
    <source>
        <dbReference type="Proteomes" id="UP000572984"/>
    </source>
</evidence>
<reference evidence="1 2" key="1">
    <citation type="submission" date="2020-07" db="EMBL/GenBank/DDBJ databases">
        <title>Draft genome and description of Microvirga mediterraneensis Marseille-Q2068 sp. nov.</title>
        <authorList>
            <person name="Boxberger M."/>
        </authorList>
    </citation>
    <scope>NUCLEOTIDE SEQUENCE [LARGE SCALE GENOMIC DNA]</scope>
    <source>
        <strain evidence="1 2">Marseille-Q2068</strain>
    </source>
</reference>
<sequence>MSEKPSLDQQISAVASDMLSRRGFLDAAERRLMSPKLKDNERQVIELDRMNTLKSQPALEAAVETLRWLKANEEAVREYVASKRSAS</sequence>
<comment type="caution">
    <text evidence="1">The sequence shown here is derived from an EMBL/GenBank/DDBJ whole genome shotgun (WGS) entry which is preliminary data.</text>
</comment>
<evidence type="ECO:0000313" key="1">
    <source>
        <dbReference type="EMBL" id="MBA1157787.1"/>
    </source>
</evidence>
<accession>A0A838BQH5</accession>
<dbReference type="RefSeq" id="WP_181053236.1">
    <property type="nucleotide sequence ID" value="NZ_JACDXJ010000001.1"/>
</dbReference>
<keyword evidence="2" id="KW-1185">Reference proteome</keyword>
<name>A0A838BQH5_9HYPH</name>
<dbReference type="AlphaFoldDB" id="A0A838BQH5"/>
<gene>
    <name evidence="1" type="ORF">H0S73_16875</name>
</gene>
<dbReference type="EMBL" id="JACDXJ010000001">
    <property type="protein sequence ID" value="MBA1157787.1"/>
    <property type="molecule type" value="Genomic_DNA"/>
</dbReference>